<feature type="compositionally biased region" description="Basic and acidic residues" evidence="1">
    <location>
        <begin position="151"/>
        <end position="168"/>
    </location>
</feature>
<keyword evidence="2" id="KW-1133">Transmembrane helix</keyword>
<name>A0A4Q2DW86_9AGAR</name>
<gene>
    <name evidence="3" type="ORF">EST38_g2156</name>
</gene>
<evidence type="ECO:0000256" key="1">
    <source>
        <dbReference type="SAM" id="MobiDB-lite"/>
    </source>
</evidence>
<organism evidence="3 4">
    <name type="scientific">Candolleomyces aberdarensis</name>
    <dbReference type="NCBI Taxonomy" id="2316362"/>
    <lineage>
        <taxon>Eukaryota</taxon>
        <taxon>Fungi</taxon>
        <taxon>Dikarya</taxon>
        <taxon>Basidiomycota</taxon>
        <taxon>Agaricomycotina</taxon>
        <taxon>Agaricomycetes</taxon>
        <taxon>Agaricomycetidae</taxon>
        <taxon>Agaricales</taxon>
        <taxon>Agaricineae</taxon>
        <taxon>Psathyrellaceae</taxon>
        <taxon>Candolleomyces</taxon>
    </lineage>
</organism>
<reference evidence="3 4" key="1">
    <citation type="submission" date="2019-01" db="EMBL/GenBank/DDBJ databases">
        <title>Draft genome sequence of Psathyrella aberdarensis IHI B618.</title>
        <authorList>
            <person name="Buettner E."/>
            <person name="Kellner H."/>
        </authorList>
    </citation>
    <scope>NUCLEOTIDE SEQUENCE [LARGE SCALE GENOMIC DNA]</scope>
    <source>
        <strain evidence="3 4">IHI B618</strain>
    </source>
</reference>
<dbReference type="AlphaFoldDB" id="A0A4Q2DW86"/>
<evidence type="ECO:0000256" key="2">
    <source>
        <dbReference type="SAM" id="Phobius"/>
    </source>
</evidence>
<evidence type="ECO:0000313" key="3">
    <source>
        <dbReference type="EMBL" id="RXW23682.1"/>
    </source>
</evidence>
<sequence>MSTTATSAASSSSAPADLITPKNDRRILSVIVILSIAGAIVVAGIIWYTIRLKRRSRRPMSAGPFQGTAILDRRHPAAQITPFGGSLNAPSFNHTPGRDMRIAVRRPDGAWHFSDPSTPFTPVGVSDLEAAPVSAASSQFFPFSPRYAPPSKKEKEAEEARKAYKEDDPFNDYDSIAPPPPAYQRHKEDPFL</sequence>
<dbReference type="Proteomes" id="UP000290288">
    <property type="component" value="Unassembled WGS sequence"/>
</dbReference>
<protein>
    <submittedName>
        <fullName evidence="3">Uncharacterized protein</fullName>
    </submittedName>
</protein>
<keyword evidence="4" id="KW-1185">Reference proteome</keyword>
<keyword evidence="2" id="KW-0812">Transmembrane</keyword>
<accession>A0A4Q2DW86</accession>
<feature type="transmembrane region" description="Helical" evidence="2">
    <location>
        <begin position="27"/>
        <end position="50"/>
    </location>
</feature>
<proteinExistence type="predicted"/>
<comment type="caution">
    <text evidence="3">The sequence shown here is derived from an EMBL/GenBank/DDBJ whole genome shotgun (WGS) entry which is preliminary data.</text>
</comment>
<dbReference type="OrthoDB" id="2848852at2759"/>
<keyword evidence="2" id="KW-0472">Membrane</keyword>
<dbReference type="EMBL" id="SDEE01000035">
    <property type="protein sequence ID" value="RXW23682.1"/>
    <property type="molecule type" value="Genomic_DNA"/>
</dbReference>
<evidence type="ECO:0000313" key="4">
    <source>
        <dbReference type="Proteomes" id="UP000290288"/>
    </source>
</evidence>
<feature type="region of interest" description="Disordered" evidence="1">
    <location>
        <begin position="142"/>
        <end position="192"/>
    </location>
</feature>